<dbReference type="OrthoDB" id="9809127at2"/>
<reference evidence="17" key="1">
    <citation type="journal article" date="2019" name="PLoS Negl. Trop. Dis.">
        <title>Revisiting the worldwide diversity of Leptospira species in the environment.</title>
        <authorList>
            <person name="Vincent A.T."/>
            <person name="Schiettekatte O."/>
            <person name="Bourhy P."/>
            <person name="Veyrier F.J."/>
            <person name="Picardeau M."/>
        </authorList>
    </citation>
    <scope>NUCLEOTIDE SEQUENCE [LARGE SCALE GENOMIC DNA]</scope>
    <source>
        <strain evidence="17">SSS9</strain>
    </source>
</reference>
<dbReference type="GO" id="GO:0005525">
    <property type="term" value="F:GTP binding"/>
    <property type="evidence" value="ECO:0007669"/>
    <property type="project" value="UniProtKB-KW"/>
</dbReference>
<evidence type="ECO:0000256" key="12">
    <source>
        <dbReference type="NCBIfam" id="TIGR00437"/>
    </source>
</evidence>
<evidence type="ECO:0000256" key="15">
    <source>
        <dbReference type="RuleBase" id="RU362098"/>
    </source>
</evidence>
<feature type="binding site" evidence="14">
    <location>
        <position position="36"/>
    </location>
    <ligand>
        <name>Mg(2+)</name>
        <dbReference type="ChEBI" id="CHEBI:18420"/>
        <label>2</label>
    </ligand>
</feature>
<evidence type="ECO:0000256" key="7">
    <source>
        <dbReference type="ARBA" id="ARBA00022989"/>
    </source>
</evidence>
<dbReference type="InterPro" id="IPR030389">
    <property type="entry name" value="G_FEOB_dom"/>
</dbReference>
<feature type="transmembrane region" description="Helical" evidence="15">
    <location>
        <begin position="435"/>
        <end position="462"/>
    </location>
</feature>
<evidence type="ECO:0000259" key="16">
    <source>
        <dbReference type="PROSITE" id="PS51711"/>
    </source>
</evidence>
<keyword evidence="11 15" id="KW-0472">Membrane</keyword>
<dbReference type="RefSeq" id="WP_135588503.1">
    <property type="nucleotide sequence ID" value="NZ_RQEP01000018.1"/>
</dbReference>
<dbReference type="Proteomes" id="UP000297453">
    <property type="component" value="Unassembled WGS sequence"/>
</dbReference>
<evidence type="ECO:0000256" key="2">
    <source>
        <dbReference type="ARBA" id="ARBA00022448"/>
    </source>
</evidence>
<protein>
    <recommendedName>
        <fullName evidence="12 15">Ferrous iron transport protein B</fullName>
    </recommendedName>
</protein>
<keyword evidence="4 15" id="KW-0410">Iron transport</keyword>
<dbReference type="Pfam" id="PF07664">
    <property type="entry name" value="FeoB_C"/>
    <property type="match status" value="1"/>
</dbReference>
<dbReference type="Pfam" id="PF07670">
    <property type="entry name" value="Gate"/>
    <property type="match status" value="2"/>
</dbReference>
<evidence type="ECO:0000256" key="3">
    <source>
        <dbReference type="ARBA" id="ARBA00022475"/>
    </source>
</evidence>
<evidence type="ECO:0000256" key="4">
    <source>
        <dbReference type="ARBA" id="ARBA00022496"/>
    </source>
</evidence>
<feature type="transmembrane region" description="Helical" evidence="15">
    <location>
        <begin position="401"/>
        <end position="423"/>
    </location>
</feature>
<keyword evidence="3" id="KW-1003">Cell membrane</keyword>
<dbReference type="InterPro" id="IPR050860">
    <property type="entry name" value="FeoB_GTPase"/>
</dbReference>
<keyword evidence="10 13" id="KW-0342">GTP-binding</keyword>
<keyword evidence="7 15" id="KW-1133">Transmembrane helix</keyword>
<feature type="binding site" evidence="14">
    <location>
        <position position="40"/>
    </location>
    <ligand>
        <name>Mg(2+)</name>
        <dbReference type="ChEBI" id="CHEBI:18420"/>
        <label>2</label>
    </ligand>
</feature>
<dbReference type="PROSITE" id="PS51711">
    <property type="entry name" value="G_FEOB"/>
    <property type="match status" value="1"/>
</dbReference>
<evidence type="ECO:0000256" key="13">
    <source>
        <dbReference type="PIRSR" id="PIRSR603373-1"/>
    </source>
</evidence>
<dbReference type="PANTHER" id="PTHR43185">
    <property type="entry name" value="FERROUS IRON TRANSPORT PROTEIN B"/>
    <property type="match status" value="1"/>
</dbReference>
<feature type="transmembrane region" description="Helical" evidence="15">
    <location>
        <begin position="683"/>
        <end position="705"/>
    </location>
</feature>
<dbReference type="InterPro" id="IPR003373">
    <property type="entry name" value="Fe2_transport_prot-B"/>
</dbReference>
<dbReference type="NCBIfam" id="TIGR00437">
    <property type="entry name" value="feoB"/>
    <property type="match status" value="1"/>
</dbReference>
<dbReference type="Pfam" id="PF02421">
    <property type="entry name" value="FeoB_N"/>
    <property type="match status" value="1"/>
</dbReference>
<evidence type="ECO:0000256" key="8">
    <source>
        <dbReference type="ARBA" id="ARBA00023004"/>
    </source>
</evidence>
<gene>
    <name evidence="17" type="primary">feoB</name>
    <name evidence="17" type="ORF">EHO59_12340</name>
</gene>
<feature type="transmembrane region" description="Helical" evidence="15">
    <location>
        <begin position="296"/>
        <end position="319"/>
    </location>
</feature>
<dbReference type="InterPro" id="IPR011642">
    <property type="entry name" value="Gate_dom"/>
</dbReference>
<dbReference type="CDD" id="cd01879">
    <property type="entry name" value="FeoB"/>
    <property type="match status" value="1"/>
</dbReference>
<evidence type="ECO:0000256" key="5">
    <source>
        <dbReference type="ARBA" id="ARBA00022692"/>
    </source>
</evidence>
<dbReference type="SUPFAM" id="SSF52540">
    <property type="entry name" value="P-loop containing nucleoside triphosphate hydrolases"/>
    <property type="match status" value="1"/>
</dbReference>
<feature type="transmembrane region" description="Helical" evidence="15">
    <location>
        <begin position="590"/>
        <end position="610"/>
    </location>
</feature>
<dbReference type="PANTHER" id="PTHR43185:SF1">
    <property type="entry name" value="FE(2+) TRANSPORTER FEOB"/>
    <property type="match status" value="1"/>
</dbReference>
<feature type="transmembrane region" description="Helical" evidence="15">
    <location>
        <begin position="357"/>
        <end position="380"/>
    </location>
</feature>
<feature type="binding site" evidence="14">
    <location>
        <position position="39"/>
    </location>
    <ligand>
        <name>Mg(2+)</name>
        <dbReference type="ChEBI" id="CHEBI:18420"/>
        <label>2</label>
    </ligand>
</feature>
<dbReference type="AlphaFoldDB" id="A0A4R9FQE3"/>
<accession>A0A4R9FQE3</accession>
<feature type="transmembrane region" description="Helical" evidence="15">
    <location>
        <begin position="530"/>
        <end position="552"/>
    </location>
</feature>
<evidence type="ECO:0000256" key="9">
    <source>
        <dbReference type="ARBA" id="ARBA00023065"/>
    </source>
</evidence>
<feature type="domain" description="FeoB-type G" evidence="16">
    <location>
        <begin position="18"/>
        <end position="181"/>
    </location>
</feature>
<evidence type="ECO:0000313" key="18">
    <source>
        <dbReference type="Proteomes" id="UP000297453"/>
    </source>
</evidence>
<dbReference type="GO" id="GO:0046872">
    <property type="term" value="F:metal ion binding"/>
    <property type="evidence" value="ECO:0007669"/>
    <property type="project" value="UniProtKB-KW"/>
</dbReference>
<feature type="binding site" evidence="13">
    <location>
        <begin position="50"/>
        <end position="54"/>
    </location>
    <ligand>
        <name>GTP</name>
        <dbReference type="ChEBI" id="CHEBI:37565"/>
        <label>1</label>
    </ligand>
</feature>
<comment type="subcellular location">
    <subcellularLocation>
        <location evidence="15">Cell inner membrane</location>
        <topology evidence="15">Multi-pass membrane protein</topology>
    </subcellularLocation>
    <subcellularLocation>
        <location evidence="1">Cell membrane</location>
        <topology evidence="1">Multi-pass membrane protein</topology>
    </subcellularLocation>
</comment>
<keyword evidence="18" id="KW-1185">Reference proteome</keyword>
<evidence type="ECO:0000256" key="10">
    <source>
        <dbReference type="ARBA" id="ARBA00023134"/>
    </source>
</evidence>
<organism evidence="17 18">
    <name type="scientific">Leptospira semungkisensis</name>
    <dbReference type="NCBI Taxonomy" id="2484985"/>
    <lineage>
        <taxon>Bacteria</taxon>
        <taxon>Pseudomonadati</taxon>
        <taxon>Spirochaetota</taxon>
        <taxon>Spirochaetia</taxon>
        <taxon>Leptospirales</taxon>
        <taxon>Leptospiraceae</taxon>
        <taxon>Leptospira</taxon>
    </lineage>
</organism>
<keyword evidence="5 15" id="KW-0812">Transmembrane</keyword>
<keyword evidence="2 15" id="KW-0813">Transport</keyword>
<feature type="binding site" evidence="14">
    <location>
        <position position="37"/>
    </location>
    <ligand>
        <name>Mg(2+)</name>
        <dbReference type="ChEBI" id="CHEBI:18420"/>
        <label>2</label>
    </ligand>
</feature>
<keyword evidence="14" id="KW-0479">Metal-binding</keyword>
<dbReference type="InterPro" id="IPR011640">
    <property type="entry name" value="Fe2_transport_prot_B_C"/>
</dbReference>
<evidence type="ECO:0000256" key="14">
    <source>
        <dbReference type="PIRSR" id="PIRSR603373-2"/>
    </source>
</evidence>
<dbReference type="EMBL" id="RQEP01000018">
    <property type="protein sequence ID" value="TGK00723.1"/>
    <property type="molecule type" value="Genomic_DNA"/>
</dbReference>
<dbReference type="Gene3D" id="3.40.50.300">
    <property type="entry name" value="P-loop containing nucleotide triphosphate hydrolases"/>
    <property type="match status" value="1"/>
</dbReference>
<dbReference type="InterPro" id="IPR027417">
    <property type="entry name" value="P-loop_NTPase"/>
</dbReference>
<comment type="similarity">
    <text evidence="15">Belongs to the TRAFAC class TrmE-Era-EngA-EngB-Septin-like GTPase superfamily. FeoB GTPase (TC 9.A.8) family.</text>
</comment>
<keyword evidence="8 15" id="KW-0408">Iron</keyword>
<feature type="transmembrane region" description="Helical" evidence="15">
    <location>
        <begin position="650"/>
        <end position="676"/>
    </location>
</feature>
<evidence type="ECO:0000256" key="6">
    <source>
        <dbReference type="ARBA" id="ARBA00022741"/>
    </source>
</evidence>
<keyword evidence="6 13" id="KW-0547">Nucleotide-binding</keyword>
<proteinExistence type="inferred from homology"/>
<comment type="caution">
    <text evidence="17">The sequence shown here is derived from an EMBL/GenBank/DDBJ whole genome shotgun (WGS) entry which is preliminary data.</text>
</comment>
<sequence length="714" mass="78841">MKLFPSNVLEKSDDSTESIRVLLTGNPNCGKSTLFNGLTGLRQKTGNFHGVTVEKAEGNIHTEQGSVSLIDLPGAYSLGGESEDKQVTTRLLLSRSKEDRLLFVLDAVAVERGLQFLLQISNLKIPMFVAVTMRDALEKKGVKLDLNVLSKAFGVPFFFVNPKTGEGVDSLKEVLVQETTYKIPDPDFSLDKKRSALIGSILSKLSSSDQDSLQFIVENSLKEFSGETLQTGLPGQSFLPEKVRQLAFSEWEKSGLQFSYGDELVQRSIWIKKLLSKAISGKETLEKGILGFADKLLLHPVWGLGIFLALMALVFQFLFTWSEVPMDWIEGQISNLAEWAGAFLPEGPIRSLVQEGMIGGVGAVLVFIPQISLLFLFIGIMEESGYIARASFLMDRFMGKFGLSGKSFIPLLSSAACAVPAIMGTRTIENKSDRLTTILVSPLITCSARYPVYILVIGTVFSSNPVFGIFSPKVLALFSLFLLGMFASMGAAFIFKKTFFLSEPSYFLMELPRYQLPSLRSLFFTVYKKIRAFVLNAGKVILFISIILWFLANYPRVEGSKTEGLTAAQTKSIQISESYAGRMGKAMEPVLAPIGFGWKMGLGIITSFAAREVMVSTLSIVYGVQGEDSEDENLRSALRNDKDPSTGKPIWTIASALSLLIFFAFACQCMSTLAVVKKETNSLFWPFFLFTYMTILAYCSAFLVFHVSKFLGWN</sequence>
<name>A0A4R9FQE3_9LEPT</name>
<dbReference type="GO" id="GO:0005886">
    <property type="term" value="C:plasma membrane"/>
    <property type="evidence" value="ECO:0007669"/>
    <property type="project" value="UniProtKB-SubCell"/>
</dbReference>
<evidence type="ECO:0000256" key="1">
    <source>
        <dbReference type="ARBA" id="ARBA00004651"/>
    </source>
</evidence>
<feature type="binding site" evidence="13">
    <location>
        <begin position="25"/>
        <end position="32"/>
    </location>
    <ligand>
        <name>GTP</name>
        <dbReference type="ChEBI" id="CHEBI:37565"/>
        <label>1</label>
    </ligand>
</feature>
<dbReference type="GO" id="GO:0015093">
    <property type="term" value="F:ferrous iron transmembrane transporter activity"/>
    <property type="evidence" value="ECO:0007669"/>
    <property type="project" value="UniProtKB-UniRule"/>
</dbReference>
<comment type="function">
    <text evidence="15">Probable transporter of a GTP-driven Fe(2+) uptake system.</text>
</comment>
<evidence type="ECO:0000256" key="11">
    <source>
        <dbReference type="ARBA" id="ARBA00023136"/>
    </source>
</evidence>
<keyword evidence="14" id="KW-0460">Magnesium</keyword>
<feature type="transmembrane region" description="Helical" evidence="15">
    <location>
        <begin position="474"/>
        <end position="495"/>
    </location>
</feature>
<keyword evidence="9" id="KW-0406">Ion transport</keyword>
<feature type="binding site" evidence="13">
    <location>
        <begin position="71"/>
        <end position="74"/>
    </location>
    <ligand>
        <name>GTP</name>
        <dbReference type="ChEBI" id="CHEBI:37565"/>
        <label>1</label>
    </ligand>
</feature>
<evidence type="ECO:0000313" key="17">
    <source>
        <dbReference type="EMBL" id="TGK00723.1"/>
    </source>
</evidence>